<gene>
    <name evidence="3" type="ORF">Taro_011527</name>
</gene>
<dbReference type="OrthoDB" id="1933492at2759"/>
<dbReference type="InterPro" id="IPR008972">
    <property type="entry name" value="Cupredoxin"/>
</dbReference>
<evidence type="ECO:0000259" key="2">
    <source>
        <dbReference type="PROSITE" id="PS51485"/>
    </source>
</evidence>
<dbReference type="PANTHER" id="PTHR33021">
    <property type="entry name" value="BLUE COPPER PROTEIN"/>
    <property type="match status" value="1"/>
</dbReference>
<evidence type="ECO:0000313" key="3">
    <source>
        <dbReference type="EMBL" id="MQL79095.1"/>
    </source>
</evidence>
<dbReference type="GO" id="GO:0009055">
    <property type="term" value="F:electron transfer activity"/>
    <property type="evidence" value="ECO:0007669"/>
    <property type="project" value="InterPro"/>
</dbReference>
<feature type="compositionally biased region" description="Low complexity" evidence="1">
    <location>
        <begin position="185"/>
        <end position="195"/>
    </location>
</feature>
<dbReference type="Pfam" id="PF02298">
    <property type="entry name" value="Cu_bind_like"/>
    <property type="match status" value="2"/>
</dbReference>
<dbReference type="PANTHER" id="PTHR33021:SF339">
    <property type="entry name" value="OS07G0570600 PROTEIN"/>
    <property type="match status" value="1"/>
</dbReference>
<sequence length="264" mass="26952">MAASASATHSVAAAASVKRQAIRTLPCFLFLALALAAVAAPSRAAVYKVGGPAGWTTSEDVNYTAWAASKTFRVGDTIGMPMPPPSSGSLSPYFDTKKDAIFGLGCLSAAVFQYDKKLHSVVEVSMAAYRRCSLHSPLVTRSTGNDSVVLDRAGHRYFVCAVHCALGQKLHVRVLKSRRSAAARAPAPAARAPAPAAFPAPSPSPSSAAAPPKSSHRAGRSANASTGATPPASRRNAAARGATAWTVALLAMAAGAALGDLIAC</sequence>
<dbReference type="Proteomes" id="UP000652761">
    <property type="component" value="Unassembled WGS sequence"/>
</dbReference>
<dbReference type="EMBL" id="NMUH01000433">
    <property type="protein sequence ID" value="MQL79095.1"/>
    <property type="molecule type" value="Genomic_DNA"/>
</dbReference>
<feature type="region of interest" description="Disordered" evidence="1">
    <location>
        <begin position="185"/>
        <end position="237"/>
    </location>
</feature>
<keyword evidence="4" id="KW-1185">Reference proteome</keyword>
<organism evidence="3 4">
    <name type="scientific">Colocasia esculenta</name>
    <name type="common">Wild taro</name>
    <name type="synonym">Arum esculentum</name>
    <dbReference type="NCBI Taxonomy" id="4460"/>
    <lineage>
        <taxon>Eukaryota</taxon>
        <taxon>Viridiplantae</taxon>
        <taxon>Streptophyta</taxon>
        <taxon>Embryophyta</taxon>
        <taxon>Tracheophyta</taxon>
        <taxon>Spermatophyta</taxon>
        <taxon>Magnoliopsida</taxon>
        <taxon>Liliopsida</taxon>
        <taxon>Araceae</taxon>
        <taxon>Aroideae</taxon>
        <taxon>Colocasieae</taxon>
        <taxon>Colocasia</taxon>
    </lineage>
</organism>
<reference evidence="3" key="1">
    <citation type="submission" date="2017-07" db="EMBL/GenBank/DDBJ databases">
        <title>Taro Niue Genome Assembly and Annotation.</title>
        <authorList>
            <person name="Atibalentja N."/>
            <person name="Keating K."/>
            <person name="Fields C.J."/>
        </authorList>
    </citation>
    <scope>NUCLEOTIDE SEQUENCE</scope>
    <source>
        <strain evidence="3">Niue_2</strain>
        <tissue evidence="3">Leaf</tissue>
    </source>
</reference>
<proteinExistence type="predicted"/>
<dbReference type="Gene3D" id="2.60.40.420">
    <property type="entry name" value="Cupredoxins - blue copper proteins"/>
    <property type="match status" value="1"/>
</dbReference>
<comment type="caution">
    <text evidence="3">The sequence shown here is derived from an EMBL/GenBank/DDBJ whole genome shotgun (WGS) entry which is preliminary data.</text>
</comment>
<dbReference type="CDD" id="cd04216">
    <property type="entry name" value="Phytocyanin"/>
    <property type="match status" value="1"/>
</dbReference>
<accession>A0A843U6I4</accession>
<feature type="domain" description="Phytocyanin" evidence="2">
    <location>
        <begin position="45"/>
        <end position="176"/>
    </location>
</feature>
<dbReference type="InterPro" id="IPR039391">
    <property type="entry name" value="Phytocyanin-like"/>
</dbReference>
<evidence type="ECO:0000313" key="4">
    <source>
        <dbReference type="Proteomes" id="UP000652761"/>
    </source>
</evidence>
<feature type="compositionally biased region" description="Low complexity" evidence="1">
    <location>
        <begin position="228"/>
        <end position="237"/>
    </location>
</feature>
<name>A0A843U6I4_COLES</name>
<evidence type="ECO:0000256" key="1">
    <source>
        <dbReference type="SAM" id="MobiDB-lite"/>
    </source>
</evidence>
<dbReference type="PROSITE" id="PS51485">
    <property type="entry name" value="PHYTOCYANIN"/>
    <property type="match status" value="1"/>
</dbReference>
<protein>
    <recommendedName>
        <fullName evidence="2">Phytocyanin domain-containing protein</fullName>
    </recommendedName>
</protein>
<dbReference type="InterPro" id="IPR003245">
    <property type="entry name" value="Phytocyanin_dom"/>
</dbReference>
<dbReference type="GO" id="GO:0005886">
    <property type="term" value="C:plasma membrane"/>
    <property type="evidence" value="ECO:0007669"/>
    <property type="project" value="TreeGrafter"/>
</dbReference>
<dbReference type="AlphaFoldDB" id="A0A843U6I4"/>
<dbReference type="SUPFAM" id="SSF49503">
    <property type="entry name" value="Cupredoxins"/>
    <property type="match status" value="1"/>
</dbReference>